<dbReference type="GO" id="GO:0008320">
    <property type="term" value="F:protein transmembrane transporter activity"/>
    <property type="evidence" value="ECO:0007669"/>
    <property type="project" value="InterPro"/>
</dbReference>
<dbReference type="PANTHER" id="PTHR33162">
    <property type="entry name" value="SEC-INDEPENDENT PROTEIN TRANSLOCASE PROTEIN TATA, CHLOROPLASTIC"/>
    <property type="match status" value="1"/>
</dbReference>
<gene>
    <name evidence="10" type="primary">tatB</name>
    <name evidence="10" type="ORF">CJD38_08745</name>
</gene>
<dbReference type="OrthoDB" id="9816005at2"/>
<keyword evidence="2" id="KW-0813">Transport</keyword>
<evidence type="ECO:0000256" key="6">
    <source>
        <dbReference type="ARBA" id="ARBA00022989"/>
    </source>
</evidence>
<dbReference type="PANTHER" id="PTHR33162:SF1">
    <property type="entry name" value="SEC-INDEPENDENT PROTEIN TRANSLOCASE PROTEIN TATA, CHLOROPLASTIC"/>
    <property type="match status" value="1"/>
</dbReference>
<dbReference type="InterPro" id="IPR018448">
    <property type="entry name" value="TatB"/>
</dbReference>
<dbReference type="Pfam" id="PF02416">
    <property type="entry name" value="TatA_B_E"/>
    <property type="match status" value="1"/>
</dbReference>
<dbReference type="GO" id="GO:0043953">
    <property type="term" value="P:protein transport by the Tat complex"/>
    <property type="evidence" value="ECO:0007669"/>
    <property type="project" value="InterPro"/>
</dbReference>
<evidence type="ECO:0000256" key="9">
    <source>
        <dbReference type="SAM" id="Coils"/>
    </source>
</evidence>
<dbReference type="GO" id="GO:0016020">
    <property type="term" value="C:membrane"/>
    <property type="evidence" value="ECO:0007669"/>
    <property type="project" value="UniProtKB-SubCell"/>
</dbReference>
<proteinExistence type="predicted"/>
<dbReference type="NCBIfam" id="TIGR01410">
    <property type="entry name" value="tatB"/>
    <property type="match status" value="1"/>
</dbReference>
<dbReference type="AlphaFoldDB" id="A0A2T5MFU5"/>
<reference evidence="10 11" key="1">
    <citation type="submission" date="2018-04" db="EMBL/GenBank/DDBJ databases">
        <title>Novel species isolated from glacier.</title>
        <authorList>
            <person name="Liu Q."/>
            <person name="Xin Y.-H."/>
        </authorList>
    </citation>
    <scope>NUCLEOTIDE SEQUENCE [LARGE SCALE GENOMIC DNA]</scope>
    <source>
        <strain evidence="10 11">GT1R17</strain>
    </source>
</reference>
<evidence type="ECO:0000313" key="11">
    <source>
        <dbReference type="Proteomes" id="UP000244248"/>
    </source>
</evidence>
<dbReference type="Gene3D" id="1.20.5.3310">
    <property type="match status" value="1"/>
</dbReference>
<dbReference type="InterPro" id="IPR003369">
    <property type="entry name" value="TatA/B/E"/>
</dbReference>
<keyword evidence="9" id="KW-0175">Coiled coil</keyword>
<keyword evidence="6" id="KW-1133">Transmembrane helix</keyword>
<evidence type="ECO:0000256" key="8">
    <source>
        <dbReference type="ARBA" id="ARBA00023136"/>
    </source>
</evidence>
<evidence type="ECO:0000256" key="4">
    <source>
        <dbReference type="ARBA" id="ARBA00022692"/>
    </source>
</evidence>
<keyword evidence="3" id="KW-1003">Cell membrane</keyword>
<evidence type="ECO:0000256" key="3">
    <source>
        <dbReference type="ARBA" id="ARBA00022475"/>
    </source>
</evidence>
<dbReference type="Proteomes" id="UP000244248">
    <property type="component" value="Unassembled WGS sequence"/>
</dbReference>
<evidence type="ECO:0000313" key="10">
    <source>
        <dbReference type="EMBL" id="PTU31419.1"/>
    </source>
</evidence>
<feature type="coiled-coil region" evidence="9">
    <location>
        <begin position="56"/>
        <end position="83"/>
    </location>
</feature>
<keyword evidence="11" id="KW-1185">Reference proteome</keyword>
<protein>
    <submittedName>
        <fullName evidence="10">Twin-arginine translocase subunit TatB</fullName>
    </submittedName>
</protein>
<accession>A0A2T5MFU5</accession>
<dbReference type="RefSeq" id="WP_107939962.1">
    <property type="nucleotide sequence ID" value="NZ_QANS01000003.1"/>
</dbReference>
<evidence type="ECO:0000256" key="5">
    <source>
        <dbReference type="ARBA" id="ARBA00022927"/>
    </source>
</evidence>
<keyword evidence="7" id="KW-0811">Translocation</keyword>
<evidence type="ECO:0000256" key="1">
    <source>
        <dbReference type="ARBA" id="ARBA00004167"/>
    </source>
</evidence>
<dbReference type="PRINTS" id="PR01506">
    <property type="entry name" value="TATBPROTEIN"/>
</dbReference>
<name>A0A2T5MFU5_9GAMM</name>
<evidence type="ECO:0000256" key="7">
    <source>
        <dbReference type="ARBA" id="ARBA00023010"/>
    </source>
</evidence>
<keyword evidence="8" id="KW-0472">Membrane</keyword>
<evidence type="ECO:0000256" key="2">
    <source>
        <dbReference type="ARBA" id="ARBA00022448"/>
    </source>
</evidence>
<keyword evidence="4" id="KW-0812">Transmembrane</keyword>
<keyword evidence="5" id="KW-0653">Protein transport</keyword>
<comment type="subcellular location">
    <subcellularLocation>
        <location evidence="1">Membrane</location>
        <topology evidence="1">Single-pass membrane protein</topology>
    </subcellularLocation>
</comment>
<comment type="caution">
    <text evidence="10">The sequence shown here is derived from an EMBL/GenBank/DDBJ whole genome shotgun (WGS) entry which is preliminary data.</text>
</comment>
<organism evidence="10 11">
    <name type="scientific">Stenotrophobium rhamnosiphilum</name>
    <dbReference type="NCBI Taxonomy" id="2029166"/>
    <lineage>
        <taxon>Bacteria</taxon>
        <taxon>Pseudomonadati</taxon>
        <taxon>Pseudomonadota</taxon>
        <taxon>Gammaproteobacteria</taxon>
        <taxon>Nevskiales</taxon>
        <taxon>Nevskiaceae</taxon>
        <taxon>Stenotrophobium</taxon>
    </lineage>
</organism>
<dbReference type="EMBL" id="QANS01000003">
    <property type="protein sequence ID" value="PTU31419.1"/>
    <property type="molecule type" value="Genomic_DNA"/>
</dbReference>
<sequence length="106" mass="12010">MFDVGFSEVFLCFLVALIVLGPQRLPAVARAIGRWTGQAKAYMRNLSAELERETQLADMKKQLEDVQRSMREHTDAIQKEARESANFVGTELKEISHDTTKDLPKS</sequence>